<dbReference type="InterPro" id="IPR052288">
    <property type="entry name" value="GH45_Enzymes"/>
</dbReference>
<evidence type="ECO:0000256" key="12">
    <source>
        <dbReference type="SAM" id="SignalP"/>
    </source>
</evidence>
<comment type="caution">
    <text evidence="14">The sequence shown here is derived from an EMBL/GenBank/DDBJ whole genome shotgun (WGS) entry which is preliminary data.</text>
</comment>
<dbReference type="SUPFAM" id="SSF50685">
    <property type="entry name" value="Barwin-like endoglucanases"/>
    <property type="match status" value="1"/>
</dbReference>
<dbReference type="GO" id="GO:0005576">
    <property type="term" value="C:extracellular region"/>
    <property type="evidence" value="ECO:0007669"/>
    <property type="project" value="InterPro"/>
</dbReference>
<evidence type="ECO:0000313" key="15">
    <source>
        <dbReference type="Proteomes" id="UP000033483"/>
    </source>
</evidence>
<dbReference type="OrthoDB" id="10035502at2759"/>
<dbReference type="Pfam" id="PF02015">
    <property type="entry name" value="Glyco_hydro_45"/>
    <property type="match status" value="1"/>
</dbReference>
<dbReference type="PANTHER" id="PTHR39730:SF1">
    <property type="entry name" value="ENDOGLUCANASE 1"/>
    <property type="match status" value="1"/>
</dbReference>
<keyword evidence="6" id="KW-0136">Cellulose degradation</keyword>
<comment type="similarity">
    <text evidence="2">Belongs to the glycosyl hydrolase 45 (cellulase K) family.</text>
</comment>
<dbReference type="GO" id="GO:0008810">
    <property type="term" value="F:cellulase activity"/>
    <property type="evidence" value="ECO:0007669"/>
    <property type="project" value="UniProtKB-EC"/>
</dbReference>
<dbReference type="InterPro" id="IPR000334">
    <property type="entry name" value="Glyco_hydro_45"/>
</dbReference>
<dbReference type="PROSITE" id="PS01140">
    <property type="entry name" value="GLYCOSYL_HYDROL_F45"/>
    <property type="match status" value="1"/>
</dbReference>
<evidence type="ECO:0000256" key="4">
    <source>
        <dbReference type="ARBA" id="ARBA00022729"/>
    </source>
</evidence>
<evidence type="ECO:0000256" key="1">
    <source>
        <dbReference type="ARBA" id="ARBA00000966"/>
    </source>
</evidence>
<feature type="signal peptide" evidence="12">
    <location>
        <begin position="1"/>
        <end position="17"/>
    </location>
</feature>
<proteinExistence type="inferred from homology"/>
<feature type="active site" description="Nucleophile" evidence="10">
    <location>
        <position position="29"/>
    </location>
</feature>
<evidence type="ECO:0000259" key="13">
    <source>
        <dbReference type="PROSITE" id="PS01140"/>
    </source>
</evidence>
<evidence type="ECO:0000256" key="7">
    <source>
        <dbReference type="ARBA" id="ARBA00023277"/>
    </source>
</evidence>
<keyword evidence="5" id="KW-0378">Hydrolase</keyword>
<evidence type="ECO:0000256" key="3">
    <source>
        <dbReference type="ARBA" id="ARBA00012601"/>
    </source>
</evidence>
<dbReference type="Proteomes" id="UP000033483">
    <property type="component" value="Unassembled WGS sequence"/>
</dbReference>
<evidence type="ECO:0000313" key="14">
    <source>
        <dbReference type="EMBL" id="KKA28018.1"/>
    </source>
</evidence>
<feature type="compositionally biased region" description="Polar residues" evidence="11">
    <location>
        <begin position="283"/>
        <end position="305"/>
    </location>
</feature>
<evidence type="ECO:0000256" key="11">
    <source>
        <dbReference type="SAM" id="MobiDB-lite"/>
    </source>
</evidence>
<feature type="chain" id="PRO_5002482553" description="Cellulase" evidence="12">
    <location>
        <begin position="18"/>
        <end position="360"/>
    </location>
</feature>
<dbReference type="InterPro" id="IPR035971">
    <property type="entry name" value="CBD_sf"/>
</dbReference>
<evidence type="ECO:0000256" key="8">
    <source>
        <dbReference type="ARBA" id="ARBA00023295"/>
    </source>
</evidence>
<dbReference type="GO" id="GO:0030248">
    <property type="term" value="F:cellulose binding"/>
    <property type="evidence" value="ECO:0007669"/>
    <property type="project" value="InterPro"/>
</dbReference>
<keyword evidence="8" id="KW-0326">Glycosidase</keyword>
<evidence type="ECO:0000256" key="2">
    <source>
        <dbReference type="ARBA" id="ARBA00007793"/>
    </source>
</evidence>
<evidence type="ECO:0000256" key="6">
    <source>
        <dbReference type="ARBA" id="ARBA00023001"/>
    </source>
</evidence>
<dbReference type="AlphaFoldDB" id="A0A0F4ZDP5"/>
<feature type="domain" description="Glycosyl hydrolases family 45 active site" evidence="13">
    <location>
        <begin position="24"/>
        <end position="35"/>
    </location>
</feature>
<keyword evidence="4 12" id="KW-0732">Signal</keyword>
<keyword evidence="15" id="KW-1185">Reference proteome</keyword>
<dbReference type="SMART" id="SM00236">
    <property type="entry name" value="fCBD"/>
    <property type="match status" value="2"/>
</dbReference>
<comment type="catalytic activity">
    <reaction evidence="1 10">
        <text>Endohydrolysis of (1-&gt;4)-beta-D-glucosidic linkages in cellulose, lichenin and cereal beta-D-glucans.</text>
        <dbReference type="EC" id="3.2.1.4"/>
    </reaction>
</comment>
<dbReference type="SUPFAM" id="SSF57180">
    <property type="entry name" value="Cellulose-binding domain"/>
    <property type="match status" value="1"/>
</dbReference>
<feature type="region of interest" description="Disordered" evidence="11">
    <location>
        <begin position="283"/>
        <end position="319"/>
    </location>
</feature>
<name>A0A0F4ZDP5_9PEZI</name>
<reference evidence="14 15" key="1">
    <citation type="submission" date="2015-03" db="EMBL/GenBank/DDBJ databases">
        <authorList>
            <person name="Radwan O."/>
            <person name="Al-Naeli F.A."/>
            <person name="Rendon G.A."/>
            <person name="Fields C."/>
        </authorList>
    </citation>
    <scope>NUCLEOTIDE SEQUENCE [LARGE SCALE GENOMIC DNA]</scope>
    <source>
        <strain evidence="14">CR-DP1</strain>
    </source>
</reference>
<organism evidence="14 15">
    <name type="scientific">Thielaviopsis punctulata</name>
    <dbReference type="NCBI Taxonomy" id="72032"/>
    <lineage>
        <taxon>Eukaryota</taxon>
        <taxon>Fungi</taxon>
        <taxon>Dikarya</taxon>
        <taxon>Ascomycota</taxon>
        <taxon>Pezizomycotina</taxon>
        <taxon>Sordariomycetes</taxon>
        <taxon>Hypocreomycetidae</taxon>
        <taxon>Microascales</taxon>
        <taxon>Ceratocystidaceae</taxon>
        <taxon>Thielaviopsis</taxon>
    </lineage>
</organism>
<dbReference type="PANTHER" id="PTHR39730">
    <property type="entry name" value="ENDOGLUCANASE 1"/>
    <property type="match status" value="1"/>
</dbReference>
<dbReference type="EMBL" id="LAEV01001459">
    <property type="protein sequence ID" value="KKA28018.1"/>
    <property type="molecule type" value="Genomic_DNA"/>
</dbReference>
<sequence length="360" mass="37773">MKQISILLFFLPASSLAASGSGVTTRYWDCCKPSCAWPDKASVNSTVLTCAADDSIITDPNTKSGCDGGTAYTCADNSPWALNDLISFGYAATKINGGSEASWCCACYELTFTSGKAKGKQMVVQSTNTGSDLGSNHFDILMPGGGVGIFNGCSSQFGGIAGDQYGGISSESQCDSMPEMLQAGCRWRFEWFNNADNPTVNFRQVQCPDALVANTGCKRDDDSSFPVWTMPATSTWIPPASTETAAANTQCDGPTWDAAKFCPAGYYCKPIDKNWSQCVEGTSPISSSSTVKQSTATTSFETRPTSAPGASPTKSAGTGTTVASYAQCGSDSSPATSICPSDQQCASVNPYYYQCQPTAS</sequence>
<evidence type="ECO:0000256" key="10">
    <source>
        <dbReference type="PROSITE-ProRule" id="PRU10069"/>
    </source>
</evidence>
<evidence type="ECO:0000256" key="5">
    <source>
        <dbReference type="ARBA" id="ARBA00022801"/>
    </source>
</evidence>
<dbReference type="InterPro" id="IPR036908">
    <property type="entry name" value="RlpA-like_sf"/>
</dbReference>
<dbReference type="Gene3D" id="2.40.40.10">
    <property type="entry name" value="RlpA-like domain"/>
    <property type="match status" value="1"/>
</dbReference>
<gene>
    <name evidence="14" type="ORF">TD95_003702</name>
</gene>
<dbReference type="InterPro" id="IPR000254">
    <property type="entry name" value="CBD"/>
</dbReference>
<accession>A0A0F4ZDP5</accession>
<keyword evidence="9" id="KW-0624">Polysaccharide degradation</keyword>
<protein>
    <recommendedName>
        <fullName evidence="3 10">Cellulase</fullName>
        <ecNumber evidence="3 10">3.2.1.4</ecNumber>
    </recommendedName>
</protein>
<dbReference type="GO" id="GO:0030245">
    <property type="term" value="P:cellulose catabolic process"/>
    <property type="evidence" value="ECO:0007669"/>
    <property type="project" value="UniProtKB-KW"/>
</dbReference>
<dbReference type="EC" id="3.2.1.4" evidence="3 10"/>
<keyword evidence="7" id="KW-0119">Carbohydrate metabolism</keyword>
<evidence type="ECO:0000256" key="9">
    <source>
        <dbReference type="ARBA" id="ARBA00023326"/>
    </source>
</evidence>